<dbReference type="AlphaFoldDB" id="A0AAD6ZL53"/>
<accession>A0AAD6ZL53</accession>
<sequence length="378" mass="42375">MSSTHPLKRKPLSYLDVIRCLNELDADFKDACKTLAQSTVQLIQGFNSISTQLHSVDLQAAMPPVKPQWKSMRREYMELIPILRTNAATCSARLKMFCSVILPLSVRPSSGQSSRSHREKQHVLQSFMTISAEQAALTFQLVEKAMHLNSGTSNFHTEIARATSQRASSGQRELQDLAQKIFLLQKNVENLFSESFKLSRPDATYLAWTAFRLISSFGRQSSKAKLSRYPLTLDNDLSQMSQLFQELDGASNICISTHSLNSHPGTRNEIAHAQYTTQISHRKSDVLSKARTAISDLVPQEILMLEGALSLLTTTWLRLQADSLDIFNWVQHNREPPPCISAYLHGGYTVYATLVNALDTYVEAIDSNLQQLNTAGMR</sequence>
<organism evidence="1 2">
    <name type="scientific">Mycena albidolilacea</name>
    <dbReference type="NCBI Taxonomy" id="1033008"/>
    <lineage>
        <taxon>Eukaryota</taxon>
        <taxon>Fungi</taxon>
        <taxon>Dikarya</taxon>
        <taxon>Basidiomycota</taxon>
        <taxon>Agaricomycotina</taxon>
        <taxon>Agaricomycetes</taxon>
        <taxon>Agaricomycetidae</taxon>
        <taxon>Agaricales</taxon>
        <taxon>Marasmiineae</taxon>
        <taxon>Mycenaceae</taxon>
        <taxon>Mycena</taxon>
    </lineage>
</organism>
<comment type="caution">
    <text evidence="1">The sequence shown here is derived from an EMBL/GenBank/DDBJ whole genome shotgun (WGS) entry which is preliminary data.</text>
</comment>
<evidence type="ECO:0000313" key="1">
    <source>
        <dbReference type="EMBL" id="KAJ7326388.1"/>
    </source>
</evidence>
<keyword evidence="2" id="KW-1185">Reference proteome</keyword>
<proteinExistence type="predicted"/>
<dbReference type="EMBL" id="JARIHO010000042">
    <property type="protein sequence ID" value="KAJ7326388.1"/>
    <property type="molecule type" value="Genomic_DNA"/>
</dbReference>
<name>A0AAD6ZL53_9AGAR</name>
<reference evidence="1" key="1">
    <citation type="submission" date="2023-03" db="EMBL/GenBank/DDBJ databases">
        <title>Massive genome expansion in bonnet fungi (Mycena s.s.) driven by repeated elements and novel gene families across ecological guilds.</title>
        <authorList>
            <consortium name="Lawrence Berkeley National Laboratory"/>
            <person name="Harder C.B."/>
            <person name="Miyauchi S."/>
            <person name="Viragh M."/>
            <person name="Kuo A."/>
            <person name="Thoen E."/>
            <person name="Andreopoulos B."/>
            <person name="Lu D."/>
            <person name="Skrede I."/>
            <person name="Drula E."/>
            <person name="Henrissat B."/>
            <person name="Morin E."/>
            <person name="Kohler A."/>
            <person name="Barry K."/>
            <person name="LaButti K."/>
            <person name="Morin E."/>
            <person name="Salamov A."/>
            <person name="Lipzen A."/>
            <person name="Mereny Z."/>
            <person name="Hegedus B."/>
            <person name="Baldrian P."/>
            <person name="Stursova M."/>
            <person name="Weitz H."/>
            <person name="Taylor A."/>
            <person name="Grigoriev I.V."/>
            <person name="Nagy L.G."/>
            <person name="Martin F."/>
            <person name="Kauserud H."/>
        </authorList>
    </citation>
    <scope>NUCLEOTIDE SEQUENCE</scope>
    <source>
        <strain evidence="1">CBHHK002</strain>
    </source>
</reference>
<protein>
    <submittedName>
        <fullName evidence="1">Uncharacterized protein</fullName>
    </submittedName>
</protein>
<gene>
    <name evidence="1" type="ORF">DFH08DRAFT_338854</name>
</gene>
<evidence type="ECO:0000313" key="2">
    <source>
        <dbReference type="Proteomes" id="UP001218218"/>
    </source>
</evidence>
<dbReference type="Proteomes" id="UP001218218">
    <property type="component" value="Unassembled WGS sequence"/>
</dbReference>